<keyword evidence="4" id="KW-0460">Magnesium</keyword>
<evidence type="ECO:0000256" key="1">
    <source>
        <dbReference type="ARBA" id="ARBA00006914"/>
    </source>
</evidence>
<dbReference type="PANTHER" id="PTHR23078:SF3">
    <property type="entry name" value="VESICLE-FUSING ATPASE"/>
    <property type="match status" value="1"/>
</dbReference>
<dbReference type="GO" id="GO:0016887">
    <property type="term" value="F:ATP hydrolysis activity"/>
    <property type="evidence" value="ECO:0007669"/>
    <property type="project" value="InterPro"/>
</dbReference>
<dbReference type="GO" id="GO:0006891">
    <property type="term" value="P:intra-Golgi vesicle-mediated transport"/>
    <property type="evidence" value="ECO:0007669"/>
    <property type="project" value="TreeGrafter"/>
</dbReference>
<protein>
    <recommendedName>
        <fullName evidence="4">Vesicle-fusing ATPase</fullName>
        <ecNumber evidence="4">3.6.4.6</ecNumber>
    </recommendedName>
</protein>
<comment type="subcellular location">
    <subcellularLocation>
        <location evidence="4">Cytoplasm</location>
    </subcellularLocation>
</comment>
<comment type="catalytic activity">
    <reaction evidence="4">
        <text>ATP + H2O = ADP + phosphate + H(+)</text>
        <dbReference type="Rhea" id="RHEA:13065"/>
        <dbReference type="ChEBI" id="CHEBI:15377"/>
        <dbReference type="ChEBI" id="CHEBI:15378"/>
        <dbReference type="ChEBI" id="CHEBI:30616"/>
        <dbReference type="ChEBI" id="CHEBI:43474"/>
        <dbReference type="ChEBI" id="CHEBI:456216"/>
        <dbReference type="EC" id="3.6.4.6"/>
    </reaction>
</comment>
<keyword evidence="2 4" id="KW-0547">Nucleotide-binding</keyword>
<dbReference type="RefSeq" id="XP_038985152.1">
    <property type="nucleotide sequence ID" value="XM_039129224.1"/>
</dbReference>
<keyword evidence="5" id="KW-1185">Reference proteome</keyword>
<dbReference type="OrthoDB" id="9982946at2759"/>
<comment type="function">
    <text evidence="4">Required for vesicle-mediated transport. Catalyzes the fusion of transport vesicles within the Golgi cisternae. Is also required for transport from the endoplasmic reticulum to the Golgi stack. Seems to function as a fusion protein required for the delivery of cargo proteins to all compartments of the Golgi stack independent of vesicle origin.</text>
</comment>
<reference evidence="5" key="1">
    <citation type="journal article" date="2019" name="Nat. Commun.">
        <title>Genome-wide association mapping of date palm fruit traits.</title>
        <authorList>
            <person name="Hazzouri K.M."/>
            <person name="Gros-Balthazard M."/>
            <person name="Flowers J.M."/>
            <person name="Copetti D."/>
            <person name="Lemansour A."/>
            <person name="Lebrun M."/>
            <person name="Masmoudi K."/>
            <person name="Ferrand S."/>
            <person name="Dhar M.I."/>
            <person name="Fresquez Z.A."/>
            <person name="Rosas U."/>
            <person name="Zhang J."/>
            <person name="Talag J."/>
            <person name="Lee S."/>
            <person name="Kudrna D."/>
            <person name="Powell R.F."/>
            <person name="Leitch I.J."/>
            <person name="Krueger R.R."/>
            <person name="Wing R.A."/>
            <person name="Amiri K.M.A."/>
            <person name="Purugganan M.D."/>
        </authorList>
    </citation>
    <scope>NUCLEOTIDE SEQUENCE [LARGE SCALE GENOMIC DNA]</scope>
    <source>
        <strain evidence="5">cv. Khalas</strain>
    </source>
</reference>
<keyword evidence="3 4" id="KW-0067">ATP-binding</keyword>
<dbReference type="EC" id="3.6.4.6" evidence="4"/>
<keyword evidence="4" id="KW-0813">Transport</keyword>
<organism evidence="5 6">
    <name type="scientific">Phoenix dactylifera</name>
    <name type="common">Date palm</name>
    <dbReference type="NCBI Taxonomy" id="42345"/>
    <lineage>
        <taxon>Eukaryota</taxon>
        <taxon>Viridiplantae</taxon>
        <taxon>Streptophyta</taxon>
        <taxon>Embryophyta</taxon>
        <taxon>Tracheophyta</taxon>
        <taxon>Spermatophyta</taxon>
        <taxon>Magnoliopsida</taxon>
        <taxon>Liliopsida</taxon>
        <taxon>Arecaceae</taxon>
        <taxon>Coryphoideae</taxon>
        <taxon>Phoeniceae</taxon>
        <taxon>Phoenix</taxon>
    </lineage>
</organism>
<dbReference type="GO" id="GO:0005795">
    <property type="term" value="C:Golgi stack"/>
    <property type="evidence" value="ECO:0007669"/>
    <property type="project" value="TreeGrafter"/>
</dbReference>
<keyword evidence="4" id="KW-0931">ER-Golgi transport</keyword>
<evidence type="ECO:0000256" key="3">
    <source>
        <dbReference type="ARBA" id="ARBA00022840"/>
    </source>
</evidence>
<gene>
    <name evidence="6" type="primary">LOC113462902</name>
    <name evidence="7" type="synonym">LOC120111622</name>
</gene>
<dbReference type="Proteomes" id="UP000228380">
    <property type="component" value="Chromosome 8"/>
</dbReference>
<dbReference type="GO" id="GO:0005524">
    <property type="term" value="F:ATP binding"/>
    <property type="evidence" value="ECO:0007669"/>
    <property type="project" value="UniProtKB-UniRule"/>
</dbReference>
<dbReference type="GO" id="GO:0046872">
    <property type="term" value="F:metal ion binding"/>
    <property type="evidence" value="ECO:0007669"/>
    <property type="project" value="UniProtKB-UniRule"/>
</dbReference>
<evidence type="ECO:0000313" key="5">
    <source>
        <dbReference type="Proteomes" id="UP000228380"/>
    </source>
</evidence>
<sequence>MDIFQRAFASQVFPPHLTNKLGIKHVNVVLLYESSSANKIFMACRIRKLLNGREQKVVQGLAEDAIDFAAETWHSVGPFLILYLLLIVRIA</sequence>
<keyword evidence="4" id="KW-0479">Metal-binding</keyword>
<dbReference type="PANTHER" id="PTHR23078">
    <property type="entry name" value="VESICULAR-FUSION PROTEIN NSF"/>
    <property type="match status" value="1"/>
</dbReference>
<name>A0A8B8ZVF7_PHODC</name>
<comment type="similarity">
    <text evidence="1 4">Belongs to the AAA ATPase family.</text>
</comment>
<keyword evidence="4" id="KW-0963">Cytoplasm</keyword>
<comment type="cofactor">
    <cofactor evidence="4">
        <name>Mg(2+)</name>
        <dbReference type="ChEBI" id="CHEBI:18420"/>
    </cofactor>
    <text evidence="4">Binds 1 Mg(2+) ion per subunit.</text>
</comment>
<dbReference type="KEGG" id="pda:120111622"/>
<dbReference type="AlphaFoldDB" id="A0A8B8ZVF7"/>
<dbReference type="GO" id="GO:0043001">
    <property type="term" value="P:Golgi to plasma membrane protein transport"/>
    <property type="evidence" value="ECO:0007669"/>
    <property type="project" value="TreeGrafter"/>
</dbReference>
<reference evidence="6 7" key="2">
    <citation type="submission" date="2025-04" db="UniProtKB">
        <authorList>
            <consortium name="RefSeq"/>
        </authorList>
    </citation>
    <scope>IDENTIFICATION</scope>
    <source>
        <tissue evidence="6 7">Young leaves</tissue>
    </source>
</reference>
<accession>A0A8B8ZVF7</accession>
<dbReference type="GO" id="GO:0035494">
    <property type="term" value="P:SNARE complex disassembly"/>
    <property type="evidence" value="ECO:0007669"/>
    <property type="project" value="InterPro"/>
</dbReference>
<evidence type="ECO:0000256" key="2">
    <source>
        <dbReference type="ARBA" id="ARBA00022741"/>
    </source>
</evidence>
<dbReference type="KEGG" id="pda:113462902"/>
<keyword evidence="4" id="KW-0378">Hydrolase</keyword>
<proteinExistence type="inferred from homology"/>
<evidence type="ECO:0000313" key="7">
    <source>
        <dbReference type="RefSeq" id="XP_038985152.1"/>
    </source>
</evidence>
<evidence type="ECO:0000313" key="6">
    <source>
        <dbReference type="RefSeq" id="XP_038978266.1"/>
    </source>
</evidence>
<keyword evidence="4" id="KW-0653">Protein transport</keyword>
<dbReference type="RefSeq" id="XP_038978266.1">
    <property type="nucleotide sequence ID" value="XM_039122338.1"/>
</dbReference>
<dbReference type="GeneID" id="113462902"/>
<evidence type="ECO:0000256" key="4">
    <source>
        <dbReference type="RuleBase" id="RU367045"/>
    </source>
</evidence>
<dbReference type="InterPro" id="IPR039812">
    <property type="entry name" value="Vesicle-fus_ATPase"/>
</dbReference>